<gene>
    <name evidence="1" type="ORF">Pint_35609</name>
</gene>
<organism evidence="1 2">
    <name type="scientific">Pistacia integerrima</name>
    <dbReference type="NCBI Taxonomy" id="434235"/>
    <lineage>
        <taxon>Eukaryota</taxon>
        <taxon>Viridiplantae</taxon>
        <taxon>Streptophyta</taxon>
        <taxon>Embryophyta</taxon>
        <taxon>Tracheophyta</taxon>
        <taxon>Spermatophyta</taxon>
        <taxon>Magnoliopsida</taxon>
        <taxon>eudicotyledons</taxon>
        <taxon>Gunneridae</taxon>
        <taxon>Pentapetalae</taxon>
        <taxon>rosids</taxon>
        <taxon>malvids</taxon>
        <taxon>Sapindales</taxon>
        <taxon>Anacardiaceae</taxon>
        <taxon>Pistacia</taxon>
    </lineage>
</organism>
<keyword evidence="2" id="KW-1185">Reference proteome</keyword>
<evidence type="ECO:0000313" key="1">
    <source>
        <dbReference type="EMBL" id="KAJ0028360.1"/>
    </source>
</evidence>
<reference evidence="2" key="1">
    <citation type="journal article" date="2023" name="G3 (Bethesda)">
        <title>Genome assembly and association tests identify interacting loci associated with vigor, precocity, and sex in interspecific pistachio rootstocks.</title>
        <authorList>
            <person name="Palmer W."/>
            <person name="Jacygrad E."/>
            <person name="Sagayaradj S."/>
            <person name="Cavanaugh K."/>
            <person name="Han R."/>
            <person name="Bertier L."/>
            <person name="Beede B."/>
            <person name="Kafkas S."/>
            <person name="Golino D."/>
            <person name="Preece J."/>
            <person name="Michelmore R."/>
        </authorList>
    </citation>
    <scope>NUCLEOTIDE SEQUENCE [LARGE SCALE GENOMIC DNA]</scope>
</reference>
<protein>
    <submittedName>
        <fullName evidence="1">Uncharacterized protein</fullName>
    </submittedName>
</protein>
<accession>A0ACC0Y3R1</accession>
<name>A0ACC0Y3R1_9ROSI</name>
<comment type="caution">
    <text evidence="1">The sequence shown here is derived from an EMBL/GenBank/DDBJ whole genome shotgun (WGS) entry which is preliminary data.</text>
</comment>
<proteinExistence type="predicted"/>
<dbReference type="EMBL" id="CM047744">
    <property type="protein sequence ID" value="KAJ0028360.1"/>
    <property type="molecule type" value="Genomic_DNA"/>
</dbReference>
<sequence length="460" mass="51702">MFMVGEKMDEMWFKLRAKRVPRGVWLKMQKSMGVLVGGNHTASRRVLLRAVLFATALSVVPLLQILSGFDPVMFNAVSFNDCSLTSDYSKPHLFLGRFMYPILGSLGSMQCKENANLTTIVARELVGMHMLNDDAKTLCVGEGSSSSVHALREMGFSNAYGVYRHTFFSLKHKKLVYELDYEDNSFDFVYSRDLDKVSVPALLVLEIERVLRPGGIGAMLVGVSSSSPNGLIRKKLKIALTLSSIAFPSDCPSLMNNKPFMEFIEPLVEEKPMGFEKRIVYLPKFMDVTSRKRLVYIDIGAGEHLNSRVTNWFLPSYPVDRKAFNVYFVDHNTSVLLSYVKRPGVTFVYHPGLAGSKATANANVLEDVDPSVADEGFDFLLWFQETVRYADFVVLKINAGEVELKFLSELFKTGTICFVDEIFLRCSGHVDGKGAANADCMDIFKGLRRSGVYVHQWWED</sequence>
<evidence type="ECO:0000313" key="2">
    <source>
        <dbReference type="Proteomes" id="UP001163603"/>
    </source>
</evidence>
<dbReference type="Proteomes" id="UP001163603">
    <property type="component" value="Chromosome 9"/>
</dbReference>